<dbReference type="eggNOG" id="KOG4475">
    <property type="taxonomic scope" value="Eukaryota"/>
</dbReference>
<dbReference type="SUPFAM" id="SSF82895">
    <property type="entry name" value="TSP-1 type 1 repeat"/>
    <property type="match status" value="6"/>
</dbReference>
<dbReference type="STRING" id="45351.A7SFY2"/>
<dbReference type="FunFam" id="2.20.100.10:FF:000007">
    <property type="entry name" value="Thrombospondin 1"/>
    <property type="match status" value="1"/>
</dbReference>
<dbReference type="InterPro" id="IPR036383">
    <property type="entry name" value="TSP1_rpt_sf"/>
</dbReference>
<keyword evidence="4" id="KW-1133">Transmembrane helix</keyword>
<proteinExistence type="predicted"/>
<keyword evidence="8" id="KW-1185">Reference proteome</keyword>
<dbReference type="InterPro" id="IPR052065">
    <property type="entry name" value="Compl_asym_regulator"/>
</dbReference>
<keyword evidence="6" id="KW-1015">Disulfide bond</keyword>
<name>A7SFY2_NEMVE</name>
<dbReference type="InterPro" id="IPR000884">
    <property type="entry name" value="TSP1_rpt"/>
</dbReference>
<keyword evidence="3" id="KW-0677">Repeat</keyword>
<dbReference type="Proteomes" id="UP000001593">
    <property type="component" value="Unassembled WGS sequence"/>
</dbReference>
<feature type="non-terminal residue" evidence="7">
    <location>
        <position position="1"/>
    </location>
</feature>
<dbReference type="PANTHER" id="PTHR22906:SF21">
    <property type="entry name" value="SEMA DOMAIN-CONTAINING PROTEIN"/>
    <property type="match status" value="1"/>
</dbReference>
<evidence type="ECO:0000256" key="1">
    <source>
        <dbReference type="ARBA" id="ARBA00004167"/>
    </source>
</evidence>
<evidence type="ECO:0000313" key="7">
    <source>
        <dbReference type="EMBL" id="EDO37341.1"/>
    </source>
</evidence>
<evidence type="ECO:0000256" key="6">
    <source>
        <dbReference type="ARBA" id="ARBA00023157"/>
    </source>
</evidence>
<keyword evidence="2" id="KW-0812">Transmembrane</keyword>
<keyword evidence="5" id="KW-0472">Membrane</keyword>
<accession>A7SFY2</accession>
<protein>
    <recommendedName>
        <fullName evidence="9">Hemicentin-1</fullName>
    </recommendedName>
</protein>
<organism evidence="7 8">
    <name type="scientific">Nematostella vectensis</name>
    <name type="common">Starlet sea anemone</name>
    <dbReference type="NCBI Taxonomy" id="45351"/>
    <lineage>
        <taxon>Eukaryota</taxon>
        <taxon>Metazoa</taxon>
        <taxon>Cnidaria</taxon>
        <taxon>Anthozoa</taxon>
        <taxon>Hexacorallia</taxon>
        <taxon>Actiniaria</taxon>
        <taxon>Edwardsiidae</taxon>
        <taxon>Nematostella</taxon>
    </lineage>
</organism>
<dbReference type="FunFam" id="2.20.100.10:FF:000002">
    <property type="entry name" value="Unc-5 netrin receptor C"/>
    <property type="match status" value="2"/>
</dbReference>
<evidence type="ECO:0000313" key="8">
    <source>
        <dbReference type="Proteomes" id="UP000001593"/>
    </source>
</evidence>
<dbReference type="PhylomeDB" id="A7SFY2"/>
<dbReference type="EMBL" id="DS469648">
    <property type="protein sequence ID" value="EDO37341.1"/>
    <property type="molecule type" value="Genomic_DNA"/>
</dbReference>
<dbReference type="PANTHER" id="PTHR22906">
    <property type="entry name" value="PROPERDIN"/>
    <property type="match status" value="1"/>
</dbReference>
<comment type="subcellular location">
    <subcellularLocation>
        <location evidence="1">Membrane</location>
        <topology evidence="1">Single-pass membrane protein</topology>
    </subcellularLocation>
</comment>
<reference evidence="7 8" key="1">
    <citation type="journal article" date="2007" name="Science">
        <title>Sea anemone genome reveals ancestral eumetazoan gene repertoire and genomic organization.</title>
        <authorList>
            <person name="Putnam N.H."/>
            <person name="Srivastava M."/>
            <person name="Hellsten U."/>
            <person name="Dirks B."/>
            <person name="Chapman J."/>
            <person name="Salamov A."/>
            <person name="Terry A."/>
            <person name="Shapiro H."/>
            <person name="Lindquist E."/>
            <person name="Kapitonov V.V."/>
            <person name="Jurka J."/>
            <person name="Genikhovich G."/>
            <person name="Grigoriev I.V."/>
            <person name="Lucas S.M."/>
            <person name="Steele R.E."/>
            <person name="Finnerty J.R."/>
            <person name="Technau U."/>
            <person name="Martindale M.Q."/>
            <person name="Rokhsar D.S."/>
        </authorList>
    </citation>
    <scope>NUCLEOTIDE SEQUENCE [LARGE SCALE GENOMIC DNA]</scope>
    <source>
        <strain evidence="8">CH2 X CH6</strain>
    </source>
</reference>
<gene>
    <name evidence="7" type="ORF">NEMVEDRAFT_v1g116985</name>
</gene>
<evidence type="ECO:0008006" key="9">
    <source>
        <dbReference type="Google" id="ProtNLM"/>
    </source>
</evidence>
<dbReference type="FunFam" id="2.20.100.10:FF:000001">
    <property type="entry name" value="semaphorin-5A isoform X1"/>
    <property type="match status" value="2"/>
</dbReference>
<dbReference type="OMA" id="GWDKCSE"/>
<sequence>VDGGFTQWTKWSECSETCGSDSIQMRMRVCTNPPPSNGGKDCQGWRFEVKYCNLTKCPVNGGYTSWSEWSPCTPSCGPRAFKMRQRTCTNPPPRNGGLKCFGGAKETKACRVEDCPVDGGLGAWSKWSPCSKTCNTTALSRRERKCDSPPPRNGGKPCAGERVELRNCGTEPCPVDGGFSPWSEWSHCPSVACGTHFFSKRTRTCTNPMPKYGGKNCTHAWIERKRCALPDCPVDGGFSEWSAWSACPSKCSTAAYSHRRRRCDNPEPRNGGRTCVGPEIDAKLCWRDNCPVNGGFTPWTAWSNCSQECGRTSIRSRERYCTNPVPENGGKPCKGNQFEIKICKFKGCKGTH</sequence>
<dbReference type="Pfam" id="PF00090">
    <property type="entry name" value="TSP_1"/>
    <property type="match status" value="6"/>
</dbReference>
<dbReference type="InParanoid" id="A7SFY2"/>
<dbReference type="HOGENOM" id="CLU_047129_0_0_1"/>
<evidence type="ECO:0000256" key="4">
    <source>
        <dbReference type="ARBA" id="ARBA00022989"/>
    </source>
</evidence>
<dbReference type="SMART" id="SM00209">
    <property type="entry name" value="TSP1"/>
    <property type="match status" value="6"/>
</dbReference>
<dbReference type="AlphaFoldDB" id="A7SFY2"/>
<evidence type="ECO:0000256" key="5">
    <source>
        <dbReference type="ARBA" id="ARBA00023136"/>
    </source>
</evidence>
<dbReference type="GO" id="GO:0016020">
    <property type="term" value="C:membrane"/>
    <property type="evidence" value="ECO:0007669"/>
    <property type="project" value="UniProtKB-SubCell"/>
</dbReference>
<dbReference type="PROSITE" id="PS50092">
    <property type="entry name" value="TSP1"/>
    <property type="match status" value="6"/>
</dbReference>
<dbReference type="Gene3D" id="2.20.100.10">
    <property type="entry name" value="Thrombospondin type-1 (TSP1) repeat"/>
    <property type="match status" value="6"/>
</dbReference>
<evidence type="ECO:0000256" key="3">
    <source>
        <dbReference type="ARBA" id="ARBA00022737"/>
    </source>
</evidence>
<evidence type="ECO:0000256" key="2">
    <source>
        <dbReference type="ARBA" id="ARBA00022692"/>
    </source>
</evidence>